<keyword evidence="2" id="KW-0805">Transcription regulation</keyword>
<dbReference type="Gramene" id="PRQ51393">
    <property type="protein sequence ID" value="PRQ51393"/>
    <property type="gene ID" value="RchiOBHm_Chr2g0143881"/>
</dbReference>
<dbReference type="InterPro" id="IPR038538">
    <property type="entry name" value="MTERF_sf"/>
</dbReference>
<dbReference type="PANTHER" id="PTHR13068">
    <property type="entry name" value="CGI-12 PROTEIN-RELATED"/>
    <property type="match status" value="1"/>
</dbReference>
<evidence type="ECO:0000313" key="5">
    <source>
        <dbReference type="Proteomes" id="UP000238479"/>
    </source>
</evidence>
<reference evidence="4 5" key="1">
    <citation type="journal article" date="2018" name="Nat. Genet.">
        <title>The Rosa genome provides new insights in the design of modern roses.</title>
        <authorList>
            <person name="Bendahmane M."/>
        </authorList>
    </citation>
    <scope>NUCLEOTIDE SEQUENCE [LARGE SCALE GENOMIC DNA]</scope>
    <source>
        <strain evidence="5">cv. Old Blush</strain>
    </source>
</reference>
<keyword evidence="3" id="KW-0809">Transit peptide</keyword>
<accession>A0A2P6RY92</accession>
<dbReference type="Proteomes" id="UP000238479">
    <property type="component" value="Chromosome 2"/>
</dbReference>
<dbReference type="GO" id="GO:0003676">
    <property type="term" value="F:nucleic acid binding"/>
    <property type="evidence" value="ECO:0007669"/>
    <property type="project" value="InterPro"/>
</dbReference>
<evidence type="ECO:0000256" key="3">
    <source>
        <dbReference type="ARBA" id="ARBA00022946"/>
    </source>
</evidence>
<dbReference type="STRING" id="74649.A0A2P6RY92"/>
<dbReference type="FunFam" id="1.25.70.10:FF:000001">
    <property type="entry name" value="Mitochondrial transcription termination factor-like"/>
    <property type="match status" value="1"/>
</dbReference>
<sequence length="406" mass="45895">MFGFCCRRLQLQFPSCSIAVDYSVTHVQKAPHFTRLYSSKSLLRAQDKKDCSFTVSYLINSCGLSLELALSLSKRHRVRFESPEKPDAVVKLFKDYGFSNAHISEIVKKLPELLLVSEKTLLPKIEFLGSIGITGIPLAETLCGNPTVLKMSLENCIRPCCDIIKTLGIPYGKVPLFIKRSQWLFKVKVLSNVARNVSVLRSLKVPESTIDLCRPHNLVPVSTDADEFNENVNKVISMGFPPSSCTFMKALYVISMMDESKLAQRKEFYRKFGWTEDNILLAFRKNPIFMSISEKNFLSKMDFLVNKMGLQPADVAGYPSVLTNSLEKWIIPRCSVIRVLLLKGLIWKGQFSLLGTALMGNKDLFLHRFVNKYQEQVPELLSIFQGKIGLAELGLGFEERDGVKQM</sequence>
<dbReference type="EMBL" id="PDCK01000040">
    <property type="protein sequence ID" value="PRQ51393.1"/>
    <property type="molecule type" value="Genomic_DNA"/>
</dbReference>
<dbReference type="Pfam" id="PF02536">
    <property type="entry name" value="mTERF"/>
    <property type="match status" value="1"/>
</dbReference>
<keyword evidence="2" id="KW-0804">Transcription</keyword>
<dbReference type="InterPro" id="IPR003690">
    <property type="entry name" value="MTERF"/>
</dbReference>
<keyword evidence="2" id="KW-0806">Transcription termination</keyword>
<keyword evidence="5" id="KW-1185">Reference proteome</keyword>
<dbReference type="OMA" id="RILGMRW"/>
<gene>
    <name evidence="4" type="ORF">RchiOBHm_Chr2g0143881</name>
</gene>
<organism evidence="4 5">
    <name type="scientific">Rosa chinensis</name>
    <name type="common">China rose</name>
    <dbReference type="NCBI Taxonomy" id="74649"/>
    <lineage>
        <taxon>Eukaryota</taxon>
        <taxon>Viridiplantae</taxon>
        <taxon>Streptophyta</taxon>
        <taxon>Embryophyta</taxon>
        <taxon>Tracheophyta</taxon>
        <taxon>Spermatophyta</taxon>
        <taxon>Magnoliopsida</taxon>
        <taxon>eudicotyledons</taxon>
        <taxon>Gunneridae</taxon>
        <taxon>Pentapetalae</taxon>
        <taxon>rosids</taxon>
        <taxon>fabids</taxon>
        <taxon>Rosales</taxon>
        <taxon>Rosaceae</taxon>
        <taxon>Rosoideae</taxon>
        <taxon>Rosoideae incertae sedis</taxon>
        <taxon>Rosa</taxon>
    </lineage>
</organism>
<evidence type="ECO:0000256" key="2">
    <source>
        <dbReference type="ARBA" id="ARBA00022472"/>
    </source>
</evidence>
<comment type="caution">
    <text evidence="4">The sequence shown here is derived from an EMBL/GenBank/DDBJ whole genome shotgun (WGS) entry which is preliminary data.</text>
</comment>
<dbReference type="Gene3D" id="1.25.70.10">
    <property type="entry name" value="Transcription termination factor 3, mitochondrial"/>
    <property type="match status" value="2"/>
</dbReference>
<comment type="similarity">
    <text evidence="1">Belongs to the mTERF family.</text>
</comment>
<protein>
    <submittedName>
        <fullName evidence="4">Putative transcription regulator mTERF family</fullName>
    </submittedName>
</protein>
<dbReference type="GO" id="GO:0006353">
    <property type="term" value="P:DNA-templated transcription termination"/>
    <property type="evidence" value="ECO:0007669"/>
    <property type="project" value="UniProtKB-KW"/>
</dbReference>
<dbReference type="SMART" id="SM00733">
    <property type="entry name" value="Mterf"/>
    <property type="match status" value="6"/>
</dbReference>
<evidence type="ECO:0000256" key="1">
    <source>
        <dbReference type="ARBA" id="ARBA00007692"/>
    </source>
</evidence>
<evidence type="ECO:0000313" key="4">
    <source>
        <dbReference type="EMBL" id="PRQ51393.1"/>
    </source>
</evidence>
<dbReference type="AlphaFoldDB" id="A0A2P6RY92"/>
<dbReference type="PANTHER" id="PTHR13068:SF133">
    <property type="entry name" value="MITOCHONDRIAL TRANSCRIPTION TERMINATION FACTOR FAMILY PROTEIN"/>
    <property type="match status" value="1"/>
</dbReference>
<proteinExistence type="inferred from homology"/>
<name>A0A2P6RY92_ROSCH</name>